<proteinExistence type="predicted"/>
<dbReference type="EMBL" id="CAJNOW010001675">
    <property type="protein sequence ID" value="CAF1324679.1"/>
    <property type="molecule type" value="Genomic_DNA"/>
</dbReference>
<comment type="caution">
    <text evidence="1">The sequence shown here is derived from an EMBL/GenBank/DDBJ whole genome shotgun (WGS) entry which is preliminary data.</text>
</comment>
<sequence>MDIYEEMAYNRPVPFYIII</sequence>
<evidence type="ECO:0000313" key="1">
    <source>
        <dbReference type="EMBL" id="CAF1324679.1"/>
    </source>
</evidence>
<organism evidence="1 2">
    <name type="scientific">Rotaria magnacalcarata</name>
    <dbReference type="NCBI Taxonomy" id="392030"/>
    <lineage>
        <taxon>Eukaryota</taxon>
        <taxon>Metazoa</taxon>
        <taxon>Spiralia</taxon>
        <taxon>Gnathifera</taxon>
        <taxon>Rotifera</taxon>
        <taxon>Eurotatoria</taxon>
        <taxon>Bdelloidea</taxon>
        <taxon>Philodinida</taxon>
        <taxon>Philodinidae</taxon>
        <taxon>Rotaria</taxon>
    </lineage>
</organism>
<dbReference type="Proteomes" id="UP000663834">
    <property type="component" value="Unassembled WGS sequence"/>
</dbReference>
<evidence type="ECO:0000313" key="2">
    <source>
        <dbReference type="Proteomes" id="UP000663834"/>
    </source>
</evidence>
<dbReference type="AlphaFoldDB" id="A0A815FKE6"/>
<accession>A0A815FKE6</accession>
<gene>
    <name evidence="1" type="ORF">KQP761_LOCUS5924</name>
</gene>
<name>A0A815FKE6_9BILA</name>
<feature type="non-terminal residue" evidence="1">
    <location>
        <position position="19"/>
    </location>
</feature>
<protein>
    <submittedName>
        <fullName evidence="1">Uncharacterized protein</fullName>
    </submittedName>
</protein>
<reference evidence="1" key="1">
    <citation type="submission" date="2021-02" db="EMBL/GenBank/DDBJ databases">
        <authorList>
            <person name="Nowell W R."/>
        </authorList>
    </citation>
    <scope>NUCLEOTIDE SEQUENCE</scope>
</reference>